<feature type="compositionally biased region" description="Pro residues" evidence="9">
    <location>
        <begin position="2004"/>
        <end position="2017"/>
    </location>
</feature>
<evidence type="ECO:0000259" key="12">
    <source>
        <dbReference type="PROSITE" id="PS50893"/>
    </source>
</evidence>
<dbReference type="SUPFAM" id="SSF52540">
    <property type="entry name" value="P-loop containing nucleoside triphosphate hydrolases"/>
    <property type="match status" value="2"/>
</dbReference>
<feature type="domain" description="Protein kinase" evidence="11">
    <location>
        <begin position="1630"/>
        <end position="1907"/>
    </location>
</feature>
<dbReference type="InterPro" id="IPR003593">
    <property type="entry name" value="AAA+_ATPase"/>
</dbReference>
<feature type="transmembrane region" description="Helical" evidence="10">
    <location>
        <begin position="12"/>
        <end position="31"/>
    </location>
</feature>
<dbReference type="InterPro" id="IPR008271">
    <property type="entry name" value="Ser/Thr_kinase_AS"/>
</dbReference>
<feature type="compositionally biased region" description="Low complexity" evidence="9">
    <location>
        <begin position="2018"/>
        <end position="2038"/>
    </location>
</feature>
<dbReference type="EMBL" id="SSOP01000057">
    <property type="protein sequence ID" value="KAB5592688.1"/>
    <property type="molecule type" value="Genomic_DNA"/>
</dbReference>
<dbReference type="GO" id="GO:0140359">
    <property type="term" value="F:ABC-type transporter activity"/>
    <property type="evidence" value="ECO:0007669"/>
    <property type="project" value="InterPro"/>
</dbReference>
<feature type="transmembrane region" description="Helical" evidence="10">
    <location>
        <begin position="127"/>
        <end position="149"/>
    </location>
</feature>
<evidence type="ECO:0000259" key="13">
    <source>
        <dbReference type="PROSITE" id="PS50929"/>
    </source>
</evidence>
<dbReference type="GO" id="GO:0004672">
    <property type="term" value="F:protein kinase activity"/>
    <property type="evidence" value="ECO:0007669"/>
    <property type="project" value="InterPro"/>
</dbReference>
<feature type="domain" description="ABC transporter" evidence="12">
    <location>
        <begin position="645"/>
        <end position="874"/>
    </location>
</feature>
<dbReference type="Gene3D" id="1.10.510.10">
    <property type="entry name" value="Transferase(Phosphotransferase) domain 1"/>
    <property type="match status" value="1"/>
</dbReference>
<evidence type="ECO:0000256" key="5">
    <source>
        <dbReference type="ARBA" id="ARBA00022840"/>
    </source>
</evidence>
<dbReference type="InterPro" id="IPR011527">
    <property type="entry name" value="ABC1_TM_dom"/>
</dbReference>
<keyword evidence="15" id="KW-1185">Reference proteome</keyword>
<dbReference type="InterPro" id="IPR000719">
    <property type="entry name" value="Prot_kinase_dom"/>
</dbReference>
<feature type="transmembrane region" description="Helical" evidence="10">
    <location>
        <begin position="1255"/>
        <end position="1277"/>
    </location>
</feature>
<dbReference type="OrthoDB" id="6500128at2759"/>
<protein>
    <submittedName>
        <fullName evidence="14">Pleiotropic drug resistance ABC transporter</fullName>
    </submittedName>
</protein>
<feature type="domain" description="ABC transmembrane type-1" evidence="13">
    <location>
        <begin position="283"/>
        <end position="579"/>
    </location>
</feature>
<evidence type="ECO:0000256" key="7">
    <source>
        <dbReference type="ARBA" id="ARBA00023136"/>
    </source>
</evidence>
<keyword evidence="7 10" id="KW-0472">Membrane</keyword>
<evidence type="ECO:0000313" key="14">
    <source>
        <dbReference type="EMBL" id="KAB5592688.1"/>
    </source>
</evidence>
<evidence type="ECO:0000256" key="9">
    <source>
        <dbReference type="SAM" id="MobiDB-lite"/>
    </source>
</evidence>
<dbReference type="PANTHER" id="PTHR24223:SF415">
    <property type="entry name" value="FI20190P1"/>
    <property type="match status" value="1"/>
</dbReference>
<dbReference type="InterPro" id="IPR036640">
    <property type="entry name" value="ABC1_TM_sf"/>
</dbReference>
<dbReference type="SMART" id="SM00382">
    <property type="entry name" value="AAA"/>
    <property type="match status" value="2"/>
</dbReference>
<evidence type="ECO:0000256" key="4">
    <source>
        <dbReference type="ARBA" id="ARBA00022741"/>
    </source>
</evidence>
<sequence>MALELGDGETLIAVVPLVYVLLTQLAFVFPASNIPWLRPFLTLEEAEAIEYNGTRVSKSPTSPLWKTAALVLVGLVETTIWTSYGFYVLFLSPGSALPVLANALTWLYAAVRPVVRRRVPTPTYDLLVLYLIRFIALCISSAAMLFNWYVSGDQAPRPKVISLLLDSTGVLLALGIILSFPMGVPSEHVDPKEIGESISPEDFTTLWGWFTFSWVRPLLKRGSSKTLDESDVWRLSSTLRSKPLFTAFSSIKSPSLPTWSWGTTWTLAKHLVRANSRDLVIEAILTFFSVLFNYLGPFFLKRILDAVGHHEPEMRARAYGLATLAFVSSVLKADAQHMWYGRRASSRIRSELMAAVYDKALKRKDAADMATAKNKDKSKKRKKDPMTQEKAGIGKIVQLMSGDANRIGKTVSGAYLIYAAPFEIAFACAFLYQILGWSAFAGFSVLLIAMPLNHFLSKRSVVLSRGLMLARDKRMNALNELILGIKFIKFFAWEDQWIGRITKRRAKELTWLTHERINQMMFNFVWQLAPTMVAVVSFLFYVALGNELTVSVAFTSIALFNMLKSPLNIIPQWIVSIMQAGVSLDRIAAFLSEDEVPDVVSSLKGSPRDRSQGNQLRIVNGSFVWNSGETQSAEAHARTAGKRVLSFEDNMSDRSDDESEIRFELLDVDLSVPDGKLTLVTGPTAAGKTALLMALLGEMTQTAGELYLPKAEGISFAAQSSWLEHKSIKDNILFGTPYDEERYQLVLECCALKPDLEIFEDGDRTEIGARGVSLSGGQKARVALARAVYARTKRVLLDDPLAAVDSHTARFLIDNLFKGPLLADRTVVLVTHHVELMLPCTHYLVRMYDGRIDMQGTVAELQERGLLDYVVLDADEPSSSDKDTIDSGRDMIESARDAMPSPTSRQFETTRDGTASSPDTPRGSRANRQKTVFTGQALPDQSAKDPRRLVKQEARARGQVKWRIYKVYLEASGYFSWVLLLFLIVGYQGFALVEKLWLKTWGEAYEMHNASSLYTHPLAAAYHLGHHSAEENLGDQHILAHSAVSVAPTLFGNSSAHSDLEWRLPSANTNPYFYVGVYAGIVFAAAIMATVNSTVQFNASLRASKQLFNRLLRAIVYSPIRYFDVTPAGRILNRMARDMTTVDTSLSGSLRNTSHWLATFFAGLLTVSVILPPFLLPAALIAWLYYLLAVGYVRTARDLKRMESNSRSPIFSSFAEARIVTVRAFSAEQRFFDVLHKQIDDTTTMWYHFWMLNRWLLLHFDALASLSVFITTLFAISGLLKDGLAAVTITTAMSFTQSVYWCCRTATNLEMDLNSVERVVEYLDLPQEPSGKDCTKPPAYWPSSSGNEALVAVENLVVRYSPELDPVLHGVSFKLRAREKVGLLGRTGSGKSTLAMSFLRFVEPSEGSIRIDGLDITKISLQDLRSQLTIIPQDPVLFSGTVRENLDPFRQHTDAECIDALHRVQLTAPVISARTTPGSTRPPSPTAFPSDDVDIDASRLTISLDTRVSAGGANFSQGQRQLFSLARALLRRNSIVIMDESTSSLDYATDQKIQTTIREEFEEALTITVAHRIRTIIDNDRLMVLDRGHIIEFDTPWNLIEREGGLFREMCLQSGMFAELRASAAAKAGYRTGKTLGSGTYAVVKEAVHIKTGKYYACKVINKKLMEGREHMVRPLLCVEVAALIYPKVRNEIAVLKKVSSGHKNIVTLHDYFETAHNLYLVFDLCTGGELFDRICAKGNYYEADAAELVRTIMLAVQHIHAAGIVHRDLKPENLLFRTKAEEADIMIADFGLSRVLDDDKFTLLTEVCGTPGYMAPEIFKKAGHHKPVDIWAMGVITYFLLCGYTPFDRDSQQEEMNAIIRGDYKFEPVEYWANVSDTAKDFVRYCLTIDPAKRPTAAQALEHKWLADKTPHFVPDPESESGQPTNLLPHIQKQFDARKTFRKAVFGMMAMRRMSALPKPPPSQLALDVEQYRKDAEEEHVDEVLAQPEDLNSPSSPISPSAPNSPPASPPAPSPAPAIVVPIPSPAPASASVQSPLPKAPSPAPSNGNSGAGSDGKRSSRSTSGHWWHRLTRHLP</sequence>
<feature type="transmembrane region" description="Helical" evidence="10">
    <location>
        <begin position="524"/>
        <end position="544"/>
    </location>
</feature>
<evidence type="ECO:0000256" key="3">
    <source>
        <dbReference type="ARBA" id="ARBA00022692"/>
    </source>
</evidence>
<feature type="transmembrane region" description="Helical" evidence="10">
    <location>
        <begin position="415"/>
        <end position="432"/>
    </location>
</feature>
<feature type="region of interest" description="Disordered" evidence="9">
    <location>
        <begin position="1986"/>
        <end position="2077"/>
    </location>
</feature>
<evidence type="ECO:0000256" key="2">
    <source>
        <dbReference type="ARBA" id="ARBA00022448"/>
    </source>
</evidence>
<feature type="compositionally biased region" description="Low complexity" evidence="9">
    <location>
        <begin position="1994"/>
        <end position="2003"/>
    </location>
</feature>
<keyword evidence="6 10" id="KW-1133">Transmembrane helix</keyword>
<feature type="region of interest" description="Disordered" evidence="9">
    <location>
        <begin position="895"/>
        <end position="950"/>
    </location>
</feature>
<evidence type="ECO:0000256" key="1">
    <source>
        <dbReference type="ARBA" id="ARBA00004370"/>
    </source>
</evidence>
<dbReference type="SUPFAM" id="SSF90123">
    <property type="entry name" value="ABC transporter transmembrane region"/>
    <property type="match status" value="2"/>
</dbReference>
<dbReference type="FunFam" id="1.10.510.10:FF:000571">
    <property type="entry name" value="Maternal embryonic leucine zipper kinase"/>
    <property type="match status" value="1"/>
</dbReference>
<feature type="transmembrane region" description="Helical" evidence="10">
    <location>
        <begin position="1072"/>
        <end position="1095"/>
    </location>
</feature>
<dbReference type="Pfam" id="PF00069">
    <property type="entry name" value="Pkinase"/>
    <property type="match status" value="1"/>
</dbReference>
<feature type="binding site" evidence="8">
    <location>
        <position position="1659"/>
    </location>
    <ligand>
        <name>ATP</name>
        <dbReference type="ChEBI" id="CHEBI:30616"/>
    </ligand>
</feature>
<dbReference type="PANTHER" id="PTHR24223">
    <property type="entry name" value="ATP-BINDING CASSETTE SUB-FAMILY C"/>
    <property type="match status" value="1"/>
</dbReference>
<keyword evidence="4 8" id="KW-0547">Nucleotide-binding</keyword>
<dbReference type="FunFam" id="3.40.50.300:FF:000630">
    <property type="entry name" value="ATP-binding cassette (ABC) transporter, putative"/>
    <property type="match status" value="1"/>
</dbReference>
<dbReference type="Proteomes" id="UP000383932">
    <property type="component" value="Unassembled WGS sequence"/>
</dbReference>
<feature type="transmembrane region" description="Helical" evidence="10">
    <location>
        <begin position="438"/>
        <end position="456"/>
    </location>
</feature>
<feature type="compositionally biased region" description="Polar residues" evidence="9">
    <location>
        <begin position="901"/>
        <end position="919"/>
    </location>
</feature>
<dbReference type="Gene3D" id="3.30.200.20">
    <property type="entry name" value="Phosphorylase Kinase, domain 1"/>
    <property type="match status" value="1"/>
</dbReference>
<feature type="region of interest" description="Disordered" evidence="9">
    <location>
        <begin position="1473"/>
        <end position="1492"/>
    </location>
</feature>
<name>A0A5N5QM96_9AGAM</name>
<feature type="region of interest" description="Disordered" evidence="9">
    <location>
        <begin position="368"/>
        <end position="389"/>
    </location>
</feature>
<feature type="domain" description="ABC transmembrane type-1" evidence="13">
    <location>
        <begin position="1074"/>
        <end position="1309"/>
    </location>
</feature>
<dbReference type="SUPFAM" id="SSF56112">
    <property type="entry name" value="Protein kinase-like (PK-like)"/>
    <property type="match status" value="1"/>
</dbReference>
<feature type="transmembrane region" description="Helical" evidence="10">
    <location>
        <begin position="1180"/>
        <end position="1197"/>
    </location>
</feature>
<proteinExistence type="predicted"/>
<keyword evidence="2" id="KW-0813">Transport</keyword>
<feature type="transmembrane region" description="Helical" evidence="10">
    <location>
        <begin position="161"/>
        <end position="184"/>
    </location>
</feature>
<dbReference type="Gene3D" id="3.40.50.300">
    <property type="entry name" value="P-loop containing nucleotide triphosphate hydrolases"/>
    <property type="match status" value="2"/>
</dbReference>
<keyword evidence="3 10" id="KW-0812">Transmembrane</keyword>
<evidence type="ECO:0000256" key="6">
    <source>
        <dbReference type="ARBA" id="ARBA00022989"/>
    </source>
</evidence>
<dbReference type="CDD" id="cd03250">
    <property type="entry name" value="ABCC_MRP_domain1"/>
    <property type="match status" value="1"/>
</dbReference>
<dbReference type="PROSITE" id="PS00107">
    <property type="entry name" value="PROTEIN_KINASE_ATP"/>
    <property type="match status" value="1"/>
</dbReference>
<dbReference type="PROSITE" id="PS00211">
    <property type="entry name" value="ABC_TRANSPORTER_1"/>
    <property type="match status" value="2"/>
</dbReference>
<comment type="subcellular location">
    <subcellularLocation>
        <location evidence="1">Membrane</location>
    </subcellularLocation>
</comment>
<dbReference type="PROSITE" id="PS00108">
    <property type="entry name" value="PROTEIN_KINASE_ST"/>
    <property type="match status" value="1"/>
</dbReference>
<dbReference type="Gene3D" id="1.20.1560.10">
    <property type="entry name" value="ABC transporter type 1, transmembrane domain"/>
    <property type="match status" value="2"/>
</dbReference>
<feature type="transmembrane region" description="Helical" evidence="10">
    <location>
        <begin position="967"/>
        <end position="990"/>
    </location>
</feature>
<feature type="transmembrane region" description="Helical" evidence="10">
    <location>
        <begin position="96"/>
        <end position="115"/>
    </location>
</feature>
<dbReference type="GO" id="GO:0016020">
    <property type="term" value="C:membrane"/>
    <property type="evidence" value="ECO:0007669"/>
    <property type="project" value="UniProtKB-SubCell"/>
</dbReference>
<dbReference type="InterPro" id="IPR017441">
    <property type="entry name" value="Protein_kinase_ATP_BS"/>
</dbReference>
<evidence type="ECO:0000256" key="10">
    <source>
        <dbReference type="SAM" id="Phobius"/>
    </source>
</evidence>
<dbReference type="PROSITE" id="PS50929">
    <property type="entry name" value="ABC_TM1F"/>
    <property type="match status" value="2"/>
</dbReference>
<dbReference type="PROSITE" id="PS50893">
    <property type="entry name" value="ABC_TRANSPORTER_2"/>
    <property type="match status" value="2"/>
</dbReference>
<gene>
    <name evidence="14" type="ORF">CTheo_3888</name>
</gene>
<accession>A0A5N5QM96</accession>
<dbReference type="InterPro" id="IPR017871">
    <property type="entry name" value="ABC_transporter-like_CS"/>
</dbReference>
<dbReference type="Pfam" id="PF00664">
    <property type="entry name" value="ABC_membrane"/>
    <property type="match status" value="2"/>
</dbReference>
<dbReference type="SMART" id="SM00220">
    <property type="entry name" value="S_TKc"/>
    <property type="match status" value="1"/>
</dbReference>
<dbReference type="GO" id="GO:0016887">
    <property type="term" value="F:ATP hydrolysis activity"/>
    <property type="evidence" value="ECO:0007669"/>
    <property type="project" value="InterPro"/>
</dbReference>
<organism evidence="14 15">
    <name type="scientific">Ceratobasidium theobromae</name>
    <dbReference type="NCBI Taxonomy" id="1582974"/>
    <lineage>
        <taxon>Eukaryota</taxon>
        <taxon>Fungi</taxon>
        <taxon>Dikarya</taxon>
        <taxon>Basidiomycota</taxon>
        <taxon>Agaricomycotina</taxon>
        <taxon>Agaricomycetes</taxon>
        <taxon>Cantharellales</taxon>
        <taxon>Ceratobasidiaceae</taxon>
        <taxon>Ceratobasidium</taxon>
    </lineage>
</organism>
<dbReference type="InterPro" id="IPR050173">
    <property type="entry name" value="ABC_transporter_C-like"/>
</dbReference>
<keyword evidence="5 8" id="KW-0067">ATP-binding</keyword>
<feature type="domain" description="ABC transporter" evidence="12">
    <location>
        <begin position="1351"/>
        <end position="1612"/>
    </location>
</feature>
<evidence type="ECO:0000313" key="15">
    <source>
        <dbReference type="Proteomes" id="UP000383932"/>
    </source>
</evidence>
<dbReference type="Pfam" id="PF00005">
    <property type="entry name" value="ABC_tran"/>
    <property type="match status" value="2"/>
</dbReference>
<dbReference type="CDD" id="cd18596">
    <property type="entry name" value="ABC_6TM_VMR1_D1_like"/>
    <property type="match status" value="1"/>
</dbReference>
<evidence type="ECO:0000259" key="11">
    <source>
        <dbReference type="PROSITE" id="PS50011"/>
    </source>
</evidence>
<dbReference type="InterPro" id="IPR003439">
    <property type="entry name" value="ABC_transporter-like_ATP-bd"/>
</dbReference>
<dbReference type="PROSITE" id="PS50011">
    <property type="entry name" value="PROTEIN_KINASE_DOM"/>
    <property type="match status" value="1"/>
</dbReference>
<dbReference type="CDD" id="cd03244">
    <property type="entry name" value="ABCC_MRP_domain2"/>
    <property type="match status" value="1"/>
</dbReference>
<dbReference type="InterPro" id="IPR011009">
    <property type="entry name" value="Kinase-like_dom_sf"/>
</dbReference>
<evidence type="ECO:0000256" key="8">
    <source>
        <dbReference type="PROSITE-ProRule" id="PRU10141"/>
    </source>
</evidence>
<dbReference type="CDD" id="cd05117">
    <property type="entry name" value="STKc_CAMK"/>
    <property type="match status" value="1"/>
</dbReference>
<dbReference type="CDD" id="cd18604">
    <property type="entry name" value="ABC_6TM_VMR1_D2_like"/>
    <property type="match status" value="1"/>
</dbReference>
<feature type="transmembrane region" description="Helical" evidence="10">
    <location>
        <begin position="279"/>
        <end position="296"/>
    </location>
</feature>
<feature type="compositionally biased region" description="Basic residues" evidence="9">
    <location>
        <begin position="2068"/>
        <end position="2077"/>
    </location>
</feature>
<dbReference type="GO" id="GO:0005524">
    <property type="term" value="F:ATP binding"/>
    <property type="evidence" value="ECO:0007669"/>
    <property type="project" value="UniProtKB-UniRule"/>
</dbReference>
<dbReference type="InterPro" id="IPR027417">
    <property type="entry name" value="P-loop_NTPase"/>
</dbReference>
<comment type="caution">
    <text evidence="14">The sequence shown here is derived from an EMBL/GenBank/DDBJ whole genome shotgun (WGS) entry which is preliminary data.</text>
</comment>
<reference evidence="14 15" key="1">
    <citation type="journal article" date="2019" name="Fungal Biol. Biotechnol.">
        <title>Draft genome sequence of fastidious pathogen Ceratobasidium theobromae, which causes vascular-streak dieback in Theobroma cacao.</title>
        <authorList>
            <person name="Ali S.S."/>
            <person name="Asman A."/>
            <person name="Shao J."/>
            <person name="Firmansyah A.P."/>
            <person name="Susilo A.W."/>
            <person name="Rosmana A."/>
            <person name="McMahon P."/>
            <person name="Junaid M."/>
            <person name="Guest D."/>
            <person name="Kheng T.Y."/>
            <person name="Meinhardt L.W."/>
            <person name="Bailey B.A."/>
        </authorList>
    </citation>
    <scope>NUCLEOTIDE SEQUENCE [LARGE SCALE GENOMIC DNA]</scope>
    <source>
        <strain evidence="14 15">CT2</strain>
    </source>
</reference>